<evidence type="ECO:0008006" key="6">
    <source>
        <dbReference type="Google" id="ProtNLM"/>
    </source>
</evidence>
<comment type="caution">
    <text evidence="1">The sequence shown here is derived from an EMBL/GenBank/DDBJ whole genome shotgun (WGS) entry which is preliminary data.</text>
</comment>
<name>A0A090WE95_9FLAO</name>
<dbReference type="Gene3D" id="3.10.450.620">
    <property type="entry name" value="JHP933, nucleotidyltransferase-like core domain"/>
    <property type="match status" value="1"/>
</dbReference>
<dbReference type="InterPro" id="IPR014942">
    <property type="entry name" value="AbiEii"/>
</dbReference>
<gene>
    <name evidence="1" type="ORF">JCM19301_3537</name>
    <name evidence="2" type="ORF">JCM19302_1650</name>
    <name evidence="3" type="ORF">JCM19538_3020</name>
</gene>
<sequence length="248" mass="28698">MQAVSSALLKTIKELQALPSLSKFALAGGTNLALRFNHRISEDIDLFATEIIGIKGFENIEAEVKAFYGKNVINIIYPVKKNDQFVFIRFFIKKGDVTIKVDVIQNMKALYPFETIKGVICYDIKDIGLFKLVSCSNRPAKKDIYDLEYITESNNLIDLYNLLKEKKTKFNKDTDRNIFDLDEDPDPIDNPHLLLLFDKRMATKQKMRHSHDNILNIEGSKSWHLASIYWRMKVRRLYASIGIEYPKL</sequence>
<dbReference type="EMBL" id="BBNR01000002">
    <property type="protein sequence ID" value="GAL65852.1"/>
    <property type="molecule type" value="Genomic_DNA"/>
</dbReference>
<evidence type="ECO:0000313" key="4">
    <source>
        <dbReference type="Proteomes" id="UP000029641"/>
    </source>
</evidence>
<evidence type="ECO:0000313" key="2">
    <source>
        <dbReference type="EMBL" id="GAL71481.1"/>
    </source>
</evidence>
<dbReference type="AlphaFoldDB" id="A0A090WE95"/>
<proteinExistence type="predicted"/>
<protein>
    <recommendedName>
        <fullName evidence="6">Nucleotidyltransferase AbiEii toxin of type IV toxin-antitoxin system</fullName>
    </recommendedName>
</protein>
<dbReference type="OrthoDB" id="9796281at2"/>
<organism evidence="1 4">
    <name type="scientific">Jejuia pallidilutea</name>
    <dbReference type="NCBI Taxonomy" id="504487"/>
    <lineage>
        <taxon>Bacteria</taxon>
        <taxon>Pseudomonadati</taxon>
        <taxon>Bacteroidota</taxon>
        <taxon>Flavobacteriia</taxon>
        <taxon>Flavobacteriales</taxon>
        <taxon>Flavobacteriaceae</taxon>
        <taxon>Jejuia</taxon>
    </lineage>
</organism>
<dbReference type="Proteomes" id="UP000029646">
    <property type="component" value="Unassembled WGS sequence"/>
</dbReference>
<dbReference type="EMBL" id="BBNS01000013">
    <property type="protein sequence ID" value="GAL71481.1"/>
    <property type="molecule type" value="Genomic_DNA"/>
</dbReference>
<reference evidence="5" key="1">
    <citation type="journal article" date="2014" name="Genome Announc.">
        <title>Draft Genome Sequence of Marine Flavobacterium Jejuia pallidilutea Strain 11shimoA1 and Pigmentation Mutants.</title>
        <authorList>
            <person name="Takatani N."/>
            <person name="Nakanishi M."/>
            <person name="Meirelles P."/>
            <person name="Mino S."/>
            <person name="Suda W."/>
            <person name="Oshima K."/>
            <person name="Hattori M."/>
            <person name="Ohkuma M."/>
            <person name="Hosokawa M."/>
            <person name="Miyashita K."/>
            <person name="Thompson F.L."/>
            <person name="Niwa A."/>
            <person name="Sawabe T."/>
            <person name="Sawabe T."/>
        </authorList>
    </citation>
    <scope>NUCLEOTIDE SEQUENCE [LARGE SCALE GENOMIC DNA]</scope>
    <source>
        <strain evidence="5">JCM 19538</strain>
    </source>
</reference>
<dbReference type="eggNOG" id="ENOG5030IQJ">
    <property type="taxonomic scope" value="Bacteria"/>
</dbReference>
<dbReference type="STRING" id="504487.JCM19538_3020"/>
<dbReference type="Proteomes" id="UP000030184">
    <property type="component" value="Unassembled WGS sequence"/>
</dbReference>
<dbReference type="EMBL" id="BBNY01000003">
    <property type="protein sequence ID" value="GAL88507.1"/>
    <property type="molecule type" value="Genomic_DNA"/>
</dbReference>
<dbReference type="Pfam" id="PF08843">
    <property type="entry name" value="AbiEii"/>
    <property type="match status" value="1"/>
</dbReference>
<evidence type="ECO:0000313" key="3">
    <source>
        <dbReference type="EMBL" id="GAL88507.1"/>
    </source>
</evidence>
<keyword evidence="5" id="KW-1185">Reference proteome</keyword>
<accession>A0A090WE95</accession>
<dbReference type="Proteomes" id="UP000029641">
    <property type="component" value="Unassembled WGS sequence"/>
</dbReference>
<evidence type="ECO:0000313" key="1">
    <source>
        <dbReference type="EMBL" id="GAL65852.1"/>
    </source>
</evidence>
<dbReference type="RefSeq" id="WP_081956179.1">
    <property type="nucleotide sequence ID" value="NZ_BBNR01000002.1"/>
</dbReference>
<evidence type="ECO:0000313" key="5">
    <source>
        <dbReference type="Proteomes" id="UP000030184"/>
    </source>
</evidence>